<name>A0A2Z4GF73_9BACT</name>
<keyword evidence="3" id="KW-1185">Reference proteome</keyword>
<dbReference type="KEGG" id="als:DJ013_18390"/>
<dbReference type="GO" id="GO:0016989">
    <property type="term" value="F:sigma factor antagonist activity"/>
    <property type="evidence" value="ECO:0007669"/>
    <property type="project" value="TreeGrafter"/>
</dbReference>
<reference evidence="2 3" key="1">
    <citation type="submission" date="2018-05" db="EMBL/GenBank/DDBJ databases">
        <title>Complete genome sequence of Arcticibacterium luteifluviistationis SM1504T, a cytophagaceae bacterium isolated from Arctic surface seawater.</title>
        <authorList>
            <person name="Li Y."/>
            <person name="Qin Q.-L."/>
        </authorList>
    </citation>
    <scope>NUCLEOTIDE SEQUENCE [LARGE SCALE GENOMIC DNA]</scope>
    <source>
        <strain evidence="2 3">SM1504</strain>
    </source>
</reference>
<sequence length="272" mass="29991">MNIKEFIESSGMLEEFVLGHLSEKEAAGIECLAQTYPEIKQEIEVLNLSLGKYAAVYEKEPPAFLKDQIFSQMTFAEDEEEVEEESMPETYEEQAEVETVIEEVKIIPLWSKMALAASVLLAAVTAWVISENSELKTESSALSQKVESLEGSFNSNSQLLAEFQNPVNKIVKLAGTEAIPDAAVTVMWNQKDNSVELMVNNLPKAAEGKQYQLWIIGENGPEDMGMLDNDFEGKLLSMKTVNGTPSAFAITLEKEGGVPSPTLEQLYVIGNV</sequence>
<protein>
    <recommendedName>
        <fullName evidence="1">Anti-sigma K factor RskA C-terminal domain-containing protein</fullName>
    </recommendedName>
</protein>
<dbReference type="EMBL" id="CP029480">
    <property type="protein sequence ID" value="AWW00030.1"/>
    <property type="molecule type" value="Genomic_DNA"/>
</dbReference>
<organism evidence="2 3">
    <name type="scientific">Arcticibacterium luteifluviistationis</name>
    <dbReference type="NCBI Taxonomy" id="1784714"/>
    <lineage>
        <taxon>Bacteria</taxon>
        <taxon>Pseudomonadati</taxon>
        <taxon>Bacteroidota</taxon>
        <taxon>Cytophagia</taxon>
        <taxon>Cytophagales</taxon>
        <taxon>Leadbetterellaceae</taxon>
        <taxon>Arcticibacterium</taxon>
    </lineage>
</organism>
<proteinExistence type="predicted"/>
<dbReference type="GO" id="GO:0006417">
    <property type="term" value="P:regulation of translation"/>
    <property type="evidence" value="ECO:0007669"/>
    <property type="project" value="TreeGrafter"/>
</dbReference>
<dbReference type="Proteomes" id="UP000249873">
    <property type="component" value="Chromosome"/>
</dbReference>
<dbReference type="OrthoDB" id="1420916at2"/>
<accession>A0A2Z4GF73</accession>
<evidence type="ECO:0000313" key="3">
    <source>
        <dbReference type="Proteomes" id="UP000249873"/>
    </source>
</evidence>
<evidence type="ECO:0000313" key="2">
    <source>
        <dbReference type="EMBL" id="AWW00030.1"/>
    </source>
</evidence>
<dbReference type="PANTHER" id="PTHR37461">
    <property type="entry name" value="ANTI-SIGMA-K FACTOR RSKA"/>
    <property type="match status" value="1"/>
</dbReference>
<feature type="domain" description="Anti-sigma K factor RskA C-terminal" evidence="1">
    <location>
        <begin position="114"/>
        <end position="262"/>
    </location>
</feature>
<dbReference type="GO" id="GO:0005886">
    <property type="term" value="C:plasma membrane"/>
    <property type="evidence" value="ECO:0007669"/>
    <property type="project" value="InterPro"/>
</dbReference>
<dbReference type="InterPro" id="IPR051474">
    <property type="entry name" value="Anti-sigma-K/W_factor"/>
</dbReference>
<dbReference type="PANTHER" id="PTHR37461:SF1">
    <property type="entry name" value="ANTI-SIGMA-K FACTOR RSKA"/>
    <property type="match status" value="1"/>
</dbReference>
<dbReference type="InterPro" id="IPR018764">
    <property type="entry name" value="RskA_C"/>
</dbReference>
<dbReference type="Pfam" id="PF10099">
    <property type="entry name" value="RskA_C"/>
    <property type="match status" value="1"/>
</dbReference>
<dbReference type="AlphaFoldDB" id="A0A2Z4GF73"/>
<gene>
    <name evidence="2" type="ORF">DJ013_18390</name>
</gene>
<evidence type="ECO:0000259" key="1">
    <source>
        <dbReference type="Pfam" id="PF10099"/>
    </source>
</evidence>
<dbReference type="RefSeq" id="WP_111373397.1">
    <property type="nucleotide sequence ID" value="NZ_CP029480.1"/>
</dbReference>